<keyword evidence="3" id="KW-1185">Reference proteome</keyword>
<evidence type="ECO:0000313" key="3">
    <source>
        <dbReference type="Proteomes" id="UP001595978"/>
    </source>
</evidence>
<dbReference type="SUPFAM" id="SSF88946">
    <property type="entry name" value="Sigma2 domain of RNA polymerase sigma factors"/>
    <property type="match status" value="1"/>
</dbReference>
<dbReference type="Pfam" id="PF04542">
    <property type="entry name" value="Sigma70_r2"/>
    <property type="match status" value="1"/>
</dbReference>
<sequence>METFDQVLEQYTPMIYSVMKKAKIYKNHEHYRHCATVALWEAWRKYDPTYGPFAPFAYRTMLTTIYREMSKENQYAAHYASYEKDTLTFLAHQKQRKSGESGCPDLFLELAALVTKEEMELLMDIYYYRYKFEELEKKYGVTAHAIRKRRDRLMKRLREKLV</sequence>
<dbReference type="InterPro" id="IPR007627">
    <property type="entry name" value="RNA_pol_sigma70_r2"/>
</dbReference>
<organism evidence="2 3">
    <name type="scientific">Ureibacillus suwonensis</name>
    <dbReference type="NCBI Taxonomy" id="313007"/>
    <lineage>
        <taxon>Bacteria</taxon>
        <taxon>Bacillati</taxon>
        <taxon>Bacillota</taxon>
        <taxon>Bacilli</taxon>
        <taxon>Bacillales</taxon>
        <taxon>Caryophanaceae</taxon>
        <taxon>Ureibacillus</taxon>
    </lineage>
</organism>
<dbReference type="InterPro" id="IPR014284">
    <property type="entry name" value="RNA_pol_sigma-70_dom"/>
</dbReference>
<dbReference type="EMBL" id="JBHSNQ010000076">
    <property type="protein sequence ID" value="MFC5541907.1"/>
    <property type="molecule type" value="Genomic_DNA"/>
</dbReference>
<dbReference type="RefSeq" id="WP_342470227.1">
    <property type="nucleotide sequence ID" value="NZ_JBHSNQ010000076.1"/>
</dbReference>
<gene>
    <name evidence="2" type="ORF">ACFPOH_09040</name>
</gene>
<dbReference type="InterPro" id="IPR013325">
    <property type="entry name" value="RNA_pol_sigma_r2"/>
</dbReference>
<comment type="caution">
    <text evidence="2">The sequence shown here is derived from an EMBL/GenBank/DDBJ whole genome shotgun (WGS) entry which is preliminary data.</text>
</comment>
<accession>A0ABW0RD16</accession>
<dbReference type="Proteomes" id="UP001595978">
    <property type="component" value="Unassembled WGS sequence"/>
</dbReference>
<name>A0ABW0RD16_9BACL</name>
<reference evidence="3" key="1">
    <citation type="journal article" date="2019" name="Int. J. Syst. Evol. Microbiol.">
        <title>The Global Catalogue of Microorganisms (GCM) 10K type strain sequencing project: providing services to taxonomists for standard genome sequencing and annotation.</title>
        <authorList>
            <consortium name="The Broad Institute Genomics Platform"/>
            <consortium name="The Broad Institute Genome Sequencing Center for Infectious Disease"/>
            <person name="Wu L."/>
            <person name="Ma J."/>
        </authorList>
    </citation>
    <scope>NUCLEOTIDE SEQUENCE [LARGE SCALE GENOMIC DNA]</scope>
    <source>
        <strain evidence="3">CCUG 56331</strain>
    </source>
</reference>
<proteinExistence type="predicted"/>
<evidence type="ECO:0000313" key="2">
    <source>
        <dbReference type="EMBL" id="MFC5541907.1"/>
    </source>
</evidence>
<protein>
    <submittedName>
        <fullName evidence="2">Sigma-70 family RNA polymerase sigma factor</fullName>
    </submittedName>
</protein>
<evidence type="ECO:0000259" key="1">
    <source>
        <dbReference type="Pfam" id="PF04542"/>
    </source>
</evidence>
<dbReference type="NCBIfam" id="TIGR02937">
    <property type="entry name" value="sigma70-ECF"/>
    <property type="match status" value="1"/>
</dbReference>
<feature type="domain" description="RNA polymerase sigma-70 region 2" evidence="1">
    <location>
        <begin position="9"/>
        <end position="73"/>
    </location>
</feature>